<gene>
    <name evidence="1" type="ORF">PIB30_098527</name>
</gene>
<keyword evidence="2" id="KW-1185">Reference proteome</keyword>
<comment type="caution">
    <text evidence="1">The sequence shown here is derived from an EMBL/GenBank/DDBJ whole genome shotgun (WGS) entry which is preliminary data.</text>
</comment>
<name>A0ABU6V0F3_9FABA</name>
<feature type="non-terminal residue" evidence="1">
    <location>
        <position position="1"/>
    </location>
</feature>
<evidence type="ECO:0000313" key="2">
    <source>
        <dbReference type="Proteomes" id="UP001341840"/>
    </source>
</evidence>
<dbReference type="EMBL" id="JASCZI010123360">
    <property type="protein sequence ID" value="MED6165333.1"/>
    <property type="molecule type" value="Genomic_DNA"/>
</dbReference>
<accession>A0ABU6V0F3</accession>
<protein>
    <submittedName>
        <fullName evidence="1">Uncharacterized protein</fullName>
    </submittedName>
</protein>
<organism evidence="1 2">
    <name type="scientific">Stylosanthes scabra</name>
    <dbReference type="NCBI Taxonomy" id="79078"/>
    <lineage>
        <taxon>Eukaryota</taxon>
        <taxon>Viridiplantae</taxon>
        <taxon>Streptophyta</taxon>
        <taxon>Embryophyta</taxon>
        <taxon>Tracheophyta</taxon>
        <taxon>Spermatophyta</taxon>
        <taxon>Magnoliopsida</taxon>
        <taxon>eudicotyledons</taxon>
        <taxon>Gunneridae</taxon>
        <taxon>Pentapetalae</taxon>
        <taxon>rosids</taxon>
        <taxon>fabids</taxon>
        <taxon>Fabales</taxon>
        <taxon>Fabaceae</taxon>
        <taxon>Papilionoideae</taxon>
        <taxon>50 kb inversion clade</taxon>
        <taxon>dalbergioids sensu lato</taxon>
        <taxon>Dalbergieae</taxon>
        <taxon>Pterocarpus clade</taxon>
        <taxon>Stylosanthes</taxon>
    </lineage>
</organism>
<evidence type="ECO:0000313" key="1">
    <source>
        <dbReference type="EMBL" id="MED6165333.1"/>
    </source>
</evidence>
<dbReference type="Proteomes" id="UP001341840">
    <property type="component" value="Unassembled WGS sequence"/>
</dbReference>
<proteinExistence type="predicted"/>
<reference evidence="1 2" key="1">
    <citation type="journal article" date="2023" name="Plants (Basel)">
        <title>Bridging the Gap: Combining Genomics and Transcriptomics Approaches to Understand Stylosanthes scabra, an Orphan Legume from the Brazilian Caatinga.</title>
        <authorList>
            <person name="Ferreira-Neto J.R.C."/>
            <person name="da Silva M.D."/>
            <person name="Binneck E."/>
            <person name="de Melo N.F."/>
            <person name="da Silva R.H."/>
            <person name="de Melo A.L.T.M."/>
            <person name="Pandolfi V."/>
            <person name="Bustamante F.O."/>
            <person name="Brasileiro-Vidal A.C."/>
            <person name="Benko-Iseppon A.M."/>
        </authorList>
    </citation>
    <scope>NUCLEOTIDE SEQUENCE [LARGE SCALE GENOMIC DNA]</scope>
    <source>
        <tissue evidence="1">Leaves</tissue>
    </source>
</reference>
<sequence>SLPLPTLSHRPTSNVPSQAARGLAKVAFVASYSLSPRVVPAARSSLMPSPALSSPPLQLRHPRPSQLELKLCAASSEAVTPRSILYKRGCDTSLDDDNKDEEEKDVDIVATTPISFSNSD</sequence>